<feature type="region of interest" description="Disordered" evidence="1">
    <location>
        <begin position="114"/>
        <end position="137"/>
    </location>
</feature>
<keyword evidence="3" id="KW-1185">Reference proteome</keyword>
<proteinExistence type="predicted"/>
<reference evidence="3" key="1">
    <citation type="journal article" date="2013" name="Science">
        <title>The Amborella genome and the evolution of flowering plants.</title>
        <authorList>
            <consortium name="Amborella Genome Project"/>
        </authorList>
    </citation>
    <scope>NUCLEOTIDE SEQUENCE [LARGE SCALE GENOMIC DNA]</scope>
</reference>
<dbReference type="AlphaFoldDB" id="W1NL07"/>
<protein>
    <submittedName>
        <fullName evidence="2">Uncharacterized protein</fullName>
    </submittedName>
</protein>
<dbReference type="Proteomes" id="UP000017836">
    <property type="component" value="Unassembled WGS sequence"/>
</dbReference>
<accession>W1NL07</accession>
<gene>
    <name evidence="2" type="ORF">AMTR_s00060p00189820</name>
</gene>
<dbReference type="EMBL" id="KI397373">
    <property type="protein sequence ID" value="ERM95934.1"/>
    <property type="molecule type" value="Genomic_DNA"/>
</dbReference>
<name>W1NL07_AMBTC</name>
<organism evidence="2 3">
    <name type="scientific">Amborella trichopoda</name>
    <dbReference type="NCBI Taxonomy" id="13333"/>
    <lineage>
        <taxon>Eukaryota</taxon>
        <taxon>Viridiplantae</taxon>
        <taxon>Streptophyta</taxon>
        <taxon>Embryophyta</taxon>
        <taxon>Tracheophyta</taxon>
        <taxon>Spermatophyta</taxon>
        <taxon>Magnoliopsida</taxon>
        <taxon>Amborellales</taxon>
        <taxon>Amborellaceae</taxon>
        <taxon>Amborella</taxon>
    </lineage>
</organism>
<evidence type="ECO:0000313" key="3">
    <source>
        <dbReference type="Proteomes" id="UP000017836"/>
    </source>
</evidence>
<sequence length="280" mass="30735">MVHKLKVEVNVVVGSRPLRVTLAYLEKQQWIGGHKATRPHSHTAIGGLAPVITHRVALRPLVLTPTAIGGLAASDHSQGGHKATPLNHTSLQWLSHWSPHPFQYADGEAASALTRGDPKITPRPHTPPRPQNACRSSDYFLGRDHKTLVPRWVNYRNLDGTKAGAPLASPSNEENQPFSNPIHHTYALAFGLGASNTHSTSVQSPYSPFTEAIGPRKLSMGSETPFESIIKVRKGRYAVKISSAPKGSMMMKDKHKPNHLYKQTWELAVPTLWHNPSSPL</sequence>
<dbReference type="Gramene" id="ERM95934">
    <property type="protein sequence ID" value="ERM95934"/>
    <property type="gene ID" value="AMTR_s00060p00189820"/>
</dbReference>
<dbReference type="HOGENOM" id="CLU_995140_0_0_1"/>
<evidence type="ECO:0000256" key="1">
    <source>
        <dbReference type="SAM" id="MobiDB-lite"/>
    </source>
</evidence>
<evidence type="ECO:0000313" key="2">
    <source>
        <dbReference type="EMBL" id="ERM95934.1"/>
    </source>
</evidence>